<protein>
    <submittedName>
        <fullName evidence="1">Regulatory protein TetR</fullName>
    </submittedName>
</protein>
<name>F1YMR6_9ACTN</name>
<dbReference type="Gene3D" id="1.10.357.10">
    <property type="entry name" value="Tetracycline Repressor, domain 2"/>
    <property type="match status" value="1"/>
</dbReference>
<proteinExistence type="predicted"/>
<keyword evidence="2" id="KW-1185">Reference proteome</keyword>
<evidence type="ECO:0000313" key="2">
    <source>
        <dbReference type="Proteomes" id="UP000035065"/>
    </source>
</evidence>
<accession>F1YMR6</accession>
<evidence type="ECO:0000313" key="1">
    <source>
        <dbReference type="EMBL" id="EGD54001.1"/>
    </source>
</evidence>
<dbReference type="InterPro" id="IPR009057">
    <property type="entry name" value="Homeodomain-like_sf"/>
</dbReference>
<sequence length="188" mass="19567">METVPDVTPKRDRRSAICETALDLAATGGNRAVTHTAIDRALDLPKGSTSYYFRTRVALLAAAVAHLTLISRDSFAGTASGGDAPAVVVAGYLHDLTTRRIRDVRARFALAPDAAALGSSSALRDCLFSPVAARDLFAERGAADPAGSAADLVVYCEGVAAVALFSGSATGRRELSESVGRCFPDLVQ</sequence>
<comment type="caution">
    <text evidence="1">The sequence shown here is derived from an EMBL/GenBank/DDBJ whole genome shotgun (WGS) entry which is preliminary data.</text>
</comment>
<dbReference type="EMBL" id="AEUD01000015">
    <property type="protein sequence ID" value="EGD54001.1"/>
    <property type="molecule type" value="Genomic_DNA"/>
</dbReference>
<dbReference type="SUPFAM" id="SSF46689">
    <property type="entry name" value="Homeodomain-like"/>
    <property type="match status" value="1"/>
</dbReference>
<organism evidence="1 2">
    <name type="scientific">Gordonia neofelifaecis NRRL B-59395</name>
    <dbReference type="NCBI Taxonomy" id="644548"/>
    <lineage>
        <taxon>Bacteria</taxon>
        <taxon>Bacillati</taxon>
        <taxon>Actinomycetota</taxon>
        <taxon>Actinomycetes</taxon>
        <taxon>Mycobacteriales</taxon>
        <taxon>Gordoniaceae</taxon>
        <taxon>Gordonia</taxon>
    </lineage>
</organism>
<dbReference type="STRING" id="644548.SCNU_16059"/>
<dbReference type="eggNOG" id="COG3226">
    <property type="taxonomic scope" value="Bacteria"/>
</dbReference>
<dbReference type="RefSeq" id="WP_009680408.1">
    <property type="nucleotide sequence ID" value="NZ_AEUD01000015.1"/>
</dbReference>
<gene>
    <name evidence="1" type="ORF">SCNU_16059</name>
</gene>
<dbReference type="AlphaFoldDB" id="F1YMR6"/>
<reference evidence="1 2" key="1">
    <citation type="journal article" date="2011" name="J. Bacteriol.">
        <title>Draft Genome Sequence of Gordonia neofelifaecis NRRL B-59395, a Cholesterol-Degrading Actinomycete.</title>
        <authorList>
            <person name="Ge F."/>
            <person name="Li W."/>
            <person name="Chen G."/>
            <person name="Liu Y."/>
            <person name="Zhang G."/>
            <person name="Yong B."/>
            <person name="Wang Q."/>
            <person name="Wang N."/>
            <person name="Huang Z."/>
            <person name="Li W."/>
            <person name="Wang J."/>
            <person name="Wu C."/>
            <person name="Xie Q."/>
            <person name="Liu G."/>
        </authorList>
    </citation>
    <scope>NUCLEOTIDE SEQUENCE [LARGE SCALE GENOMIC DNA]</scope>
    <source>
        <strain evidence="1 2">NRRL B-59395</strain>
    </source>
</reference>
<dbReference type="Proteomes" id="UP000035065">
    <property type="component" value="Unassembled WGS sequence"/>
</dbReference>
<dbReference type="OrthoDB" id="7506349at2"/>